<accession>A0AAU8DMJ0</accession>
<evidence type="ECO:0000313" key="1">
    <source>
        <dbReference type="EMBL" id="XCG63482.1"/>
    </source>
</evidence>
<protein>
    <recommendedName>
        <fullName evidence="2">CYTH domain-containing protein</fullName>
    </recommendedName>
</protein>
<name>A0AAU8DMJ0_9ACTN</name>
<reference evidence="1" key="1">
    <citation type="submission" date="2024-05" db="EMBL/GenBank/DDBJ databases">
        <authorList>
            <person name="Cai S.Y."/>
            <person name="Jin L.M."/>
            <person name="Li H.R."/>
        </authorList>
    </citation>
    <scope>NUCLEOTIDE SEQUENCE</scope>
    <source>
        <strain evidence="1">A5-74</strain>
    </source>
</reference>
<organism evidence="1">
    <name type="scientific">Nakamurella sp. A5-74</name>
    <dbReference type="NCBI Taxonomy" id="3158264"/>
    <lineage>
        <taxon>Bacteria</taxon>
        <taxon>Bacillati</taxon>
        <taxon>Actinomycetota</taxon>
        <taxon>Actinomycetes</taxon>
        <taxon>Nakamurellales</taxon>
        <taxon>Nakamurellaceae</taxon>
        <taxon>Nakamurella</taxon>
    </lineage>
</organism>
<proteinExistence type="predicted"/>
<evidence type="ECO:0008006" key="2">
    <source>
        <dbReference type="Google" id="ProtNLM"/>
    </source>
</evidence>
<sequence length="196" mass="21639">MPDPRIRWVGPTHVEIDVGWHGDIVIDEHGIRQRGRHVRWAELHSIHPAAVRGQVTLIVRTDRRRGSRELALGRGGPDPHEVRAALLAVADAAGIEFPEEHWLERTLDLAGGLRTDTTGADAVRTAARGTVWYLDREPEISDTAFALSARVEVDPEVPAAERADWAMARGGESVAGLTALGQLGPIRWRRTQTIRD</sequence>
<dbReference type="EMBL" id="CP159218">
    <property type="protein sequence ID" value="XCG63482.1"/>
    <property type="molecule type" value="Genomic_DNA"/>
</dbReference>
<gene>
    <name evidence="1" type="ORF">ABLG96_20180</name>
</gene>
<dbReference type="AlphaFoldDB" id="A0AAU8DMJ0"/>
<dbReference type="RefSeq" id="WP_353649097.1">
    <property type="nucleotide sequence ID" value="NZ_CP159218.1"/>
</dbReference>